<dbReference type="OrthoDB" id="4827927at2"/>
<dbReference type="EMBL" id="SOGT01000015">
    <property type="protein sequence ID" value="TFD23965.1"/>
    <property type="molecule type" value="Genomic_DNA"/>
</dbReference>
<proteinExistence type="predicted"/>
<protein>
    <submittedName>
        <fullName evidence="2">DUF1772 domain-containing protein</fullName>
    </submittedName>
</protein>
<dbReference type="AlphaFoldDB" id="A0A4R8ZA51"/>
<accession>A0A4R8ZA51</accession>
<dbReference type="RefSeq" id="WP_134573526.1">
    <property type="nucleotide sequence ID" value="NZ_SOGT01000015.1"/>
</dbReference>
<keyword evidence="1" id="KW-0472">Membrane</keyword>
<dbReference type="Proteomes" id="UP000298424">
    <property type="component" value="Unassembled WGS sequence"/>
</dbReference>
<comment type="caution">
    <text evidence="2">The sequence shown here is derived from an EMBL/GenBank/DDBJ whole genome shotgun (WGS) entry which is preliminary data.</text>
</comment>
<organism evidence="2 3">
    <name type="scientific">Cryobacterium lyxosi</name>
    <dbReference type="NCBI Taxonomy" id="1259228"/>
    <lineage>
        <taxon>Bacteria</taxon>
        <taxon>Bacillati</taxon>
        <taxon>Actinomycetota</taxon>
        <taxon>Actinomycetes</taxon>
        <taxon>Micrococcales</taxon>
        <taxon>Microbacteriaceae</taxon>
        <taxon>Cryobacterium</taxon>
    </lineage>
</organism>
<evidence type="ECO:0000313" key="3">
    <source>
        <dbReference type="Proteomes" id="UP000298424"/>
    </source>
</evidence>
<sequence>MTELFGTAVTVAAAVGAGVTGGVYFTFATIASPALRLRSAPEAVAVMQRVNEKALRPPFMIVFFGGALAACAAAVTAMLQDDSAGIVPVRVIGAGLTVASFVTTILFNVPRNNALSRIRPSEGDAADAWRSFDAGWSPANTTRAVLAITGSAFLASSLVQRL</sequence>
<gene>
    <name evidence="2" type="ORF">E3T27_14380</name>
</gene>
<feature type="transmembrane region" description="Helical" evidence="1">
    <location>
        <begin position="58"/>
        <end position="79"/>
    </location>
</feature>
<reference evidence="2 3" key="1">
    <citation type="submission" date="2019-03" db="EMBL/GenBank/DDBJ databases">
        <title>Genomics of glacier-inhabiting Cryobacterium strains.</title>
        <authorList>
            <person name="Liu Q."/>
            <person name="Xin Y.-H."/>
        </authorList>
    </citation>
    <scope>NUCLEOTIDE SEQUENCE [LARGE SCALE GENOMIC DNA]</scope>
    <source>
        <strain evidence="2 3">TMT1-1</strain>
    </source>
</reference>
<dbReference type="Pfam" id="PF08592">
    <property type="entry name" value="Anthrone_oxy"/>
    <property type="match status" value="1"/>
</dbReference>
<keyword evidence="1" id="KW-1133">Transmembrane helix</keyword>
<evidence type="ECO:0000313" key="2">
    <source>
        <dbReference type="EMBL" id="TFD23965.1"/>
    </source>
</evidence>
<keyword evidence="3" id="KW-1185">Reference proteome</keyword>
<feature type="transmembrane region" description="Helical" evidence="1">
    <location>
        <begin position="12"/>
        <end position="37"/>
    </location>
</feature>
<keyword evidence="1" id="KW-0812">Transmembrane</keyword>
<feature type="transmembrane region" description="Helical" evidence="1">
    <location>
        <begin position="91"/>
        <end position="109"/>
    </location>
</feature>
<evidence type="ECO:0000256" key="1">
    <source>
        <dbReference type="SAM" id="Phobius"/>
    </source>
</evidence>
<name>A0A4R8ZA51_9MICO</name>
<dbReference type="InterPro" id="IPR013901">
    <property type="entry name" value="Anthrone_oxy"/>
</dbReference>